<dbReference type="Pfam" id="PF00521">
    <property type="entry name" value="DNA_topoisoIV"/>
    <property type="match status" value="1"/>
</dbReference>
<dbReference type="InterPro" id="IPR035516">
    <property type="entry name" value="Gyrase/topoIV_suA_C"/>
</dbReference>
<dbReference type="PANTHER" id="PTHR43493:SF5">
    <property type="entry name" value="DNA GYRASE SUBUNIT A, CHLOROPLASTIC_MITOCHONDRIAL"/>
    <property type="match status" value="1"/>
</dbReference>
<dbReference type="InterPro" id="IPR013758">
    <property type="entry name" value="Topo_IIA_A/C_ab"/>
</dbReference>
<dbReference type="GO" id="GO:0009330">
    <property type="term" value="C:DNA topoisomerase type II (double strand cut, ATP-hydrolyzing) complex"/>
    <property type="evidence" value="ECO:0007669"/>
    <property type="project" value="TreeGrafter"/>
</dbReference>
<evidence type="ECO:0000256" key="1">
    <source>
        <dbReference type="ARBA" id="ARBA00000185"/>
    </source>
</evidence>
<dbReference type="SUPFAM" id="SSF56719">
    <property type="entry name" value="Type II DNA topoisomerase"/>
    <property type="match status" value="1"/>
</dbReference>
<keyword evidence="3 6" id="KW-0799">Topoisomerase</keyword>
<keyword evidence="5 6" id="KW-0413">Isomerase</keyword>
<dbReference type="GO" id="GO:0003918">
    <property type="term" value="F:DNA topoisomerase type II (double strand cut, ATP-hydrolyzing) activity"/>
    <property type="evidence" value="ECO:0007669"/>
    <property type="project" value="UniProtKB-EC"/>
</dbReference>
<dbReference type="PANTHER" id="PTHR43493">
    <property type="entry name" value="DNA GYRASE/TOPOISOMERASE SUBUNIT A"/>
    <property type="match status" value="1"/>
</dbReference>
<reference evidence="8" key="2">
    <citation type="submission" date="2023-06" db="EMBL/GenBank/DDBJ databases">
        <authorList>
            <person name="Williams T.J."/>
            <person name="Allen M.A."/>
            <person name="Ivanova N."/>
            <person name="Huntemann M."/>
            <person name="Haque S."/>
            <person name="Hancock A.M."/>
            <person name="Brazendale S."/>
            <person name="Cavicchioli R."/>
        </authorList>
    </citation>
    <scope>NUCLEOTIDE SEQUENCE</scope>
    <source>
        <strain evidence="8">MAG_Ga0307966_1000010</strain>
    </source>
</reference>
<dbReference type="GO" id="GO:0005524">
    <property type="term" value="F:ATP binding"/>
    <property type="evidence" value="ECO:0007669"/>
    <property type="project" value="InterPro"/>
</dbReference>
<dbReference type="InterPro" id="IPR013757">
    <property type="entry name" value="Topo_IIA_A_a_sf"/>
</dbReference>
<dbReference type="EMBL" id="CP128385">
    <property type="protein sequence ID" value="WMI30536.1"/>
    <property type="molecule type" value="Genomic_DNA"/>
</dbReference>
<dbReference type="InterPro" id="IPR050220">
    <property type="entry name" value="Type_II_DNA_Topoisomerases"/>
</dbReference>
<accession>A0AA51BMA0</accession>
<dbReference type="SUPFAM" id="SSF101904">
    <property type="entry name" value="GyrA/ParC C-terminal domain-like"/>
    <property type="match status" value="1"/>
</dbReference>
<keyword evidence="4 6" id="KW-0238">DNA-binding</keyword>
<gene>
    <name evidence="8" type="ORF">QTO32_00450</name>
</gene>
<dbReference type="SMART" id="SM00434">
    <property type="entry name" value="TOP4c"/>
    <property type="match status" value="1"/>
</dbReference>
<evidence type="ECO:0000256" key="4">
    <source>
        <dbReference type="ARBA" id="ARBA00023125"/>
    </source>
</evidence>
<dbReference type="Gene3D" id="2.120.10.90">
    <property type="entry name" value="DNA gyrase/topoisomerase IV, subunit A, C-terminal"/>
    <property type="match status" value="1"/>
</dbReference>
<feature type="domain" description="Topo IIA-type catalytic" evidence="7">
    <location>
        <begin position="35"/>
        <end position="504"/>
    </location>
</feature>
<sequence>MYFIKNPESRVKNLNKLIKNSYIQYSTSVILQRSIPNIKDGLKPVQRRIVYAMFKEKMFNNRSFEKSAGVVGEVLKNYHPHGDSSVYDSLVRLSQYWVIRYPLVDPQGNFGSLDGDSPAAYRYTECRLSKIAEDLLVDINNGTVNFVLNYKKNLREPEVLPSLIPNLILNGSYGIAVGVTTSIPSHNINETFLACSNLISLGFTKRNALRVLGGPDFPIKSIALKGARLFGYFFNSNESLTLKGCLSVEYLKFGVDFYFRLTVCSLPYNINRCLFLNKVSTLLRGKKFKDVIYLKDSSSKVTNIILFLKKNTYPFQVINDLYKNTGIGGSLSIRMLTLHKKKPSYTSVYAILKTHVNYRVEVLKKNSLYKIKNSTLRINLLKGLKLMFNKVTQALKYIGFLNSKWDLSLFLKKKYGLRGSQVGFILNLKLVQTSNKEKLKILKEYRSVKKSIFYQKFRVSSYSKINTLLKEEFNSLFCKYINPRRSLVVENYRGTPGWISNNKLPPVVLDKEFFIFKTTGGNLLFKEKSAFIASDLSLKKKITDVLSVQLYSNLYIVTSFGYLFLIKNSVKEALILKKILDEGGVCFYFPKEQKLSPRKLIVLTKKGRVLRVDMALNKKSRRKLIDLSFDDEVISCLYVNSGSSTNSILVYTHLGNCIRMRTKNFKLYKGVSKGLVCIRFNKSDYAVSLIDDSSGEGTLLIYADGYVKKNPLGVYKLQGRLGLGVRCSLRNSKLKGCLTVNNSDRVLVTLSSGKNYILNCNVIKFTGKSSRGVRLVKLKNLDNIIGITKI</sequence>
<organism evidence="8">
    <name type="scientific">Candidatus Organicella extenuata</name>
    <dbReference type="NCBI Taxonomy" id="2841811"/>
    <lineage>
        <taxon>Bacteria</taxon>
        <taxon>Pseudomonadati</taxon>
        <taxon>Verrucomicrobiota</taxon>
        <taxon>Candidatus Organicella</taxon>
    </lineage>
</organism>
<evidence type="ECO:0000256" key="3">
    <source>
        <dbReference type="ARBA" id="ARBA00023029"/>
    </source>
</evidence>
<evidence type="ECO:0000259" key="7">
    <source>
        <dbReference type="PROSITE" id="PS52040"/>
    </source>
</evidence>
<dbReference type="Gene3D" id="3.90.199.10">
    <property type="entry name" value="Topoisomerase II, domain 5"/>
    <property type="match status" value="1"/>
</dbReference>
<evidence type="ECO:0000256" key="5">
    <source>
        <dbReference type="ARBA" id="ARBA00023235"/>
    </source>
</evidence>
<comment type="catalytic activity">
    <reaction evidence="1 6">
        <text>ATP-dependent breakage, passage and rejoining of double-stranded DNA.</text>
        <dbReference type="EC" id="5.6.2.2"/>
    </reaction>
</comment>
<dbReference type="Gene3D" id="3.30.1360.40">
    <property type="match status" value="1"/>
</dbReference>
<dbReference type="AlphaFoldDB" id="A0AA51BMA0"/>
<reference evidence="8" key="1">
    <citation type="journal article" date="2021" name="Front. Microbiol.">
        <title>Genome Analysis of a Verrucomicrobial Endosymbiont With a Tiny Genome Discovered in an Antarctic Lake.</title>
        <authorList>
            <person name="Williams T.J."/>
            <person name="Allen M.A."/>
            <person name="Ivanova N."/>
            <person name="Huntemann M."/>
            <person name="Haque S."/>
            <person name="Hancock A.M."/>
            <person name="Brazendale S."/>
            <person name="Cavicchioli R."/>
        </authorList>
    </citation>
    <scope>NUCLEOTIDE SEQUENCE</scope>
    <source>
        <strain evidence="8">MAG_Ga0307966_1000010</strain>
    </source>
</reference>
<protein>
    <submittedName>
        <fullName evidence="8">DNA topoisomerase (ATP-hydrolyzing) subunit A</fullName>
    </submittedName>
</protein>
<dbReference type="PROSITE" id="PS52040">
    <property type="entry name" value="TOPO_IIA"/>
    <property type="match status" value="1"/>
</dbReference>
<evidence type="ECO:0000313" key="8">
    <source>
        <dbReference type="EMBL" id="WMI30536.1"/>
    </source>
</evidence>
<dbReference type="InterPro" id="IPR002205">
    <property type="entry name" value="Topo_IIA_dom_A"/>
</dbReference>
<dbReference type="GO" id="GO:0006265">
    <property type="term" value="P:DNA topological change"/>
    <property type="evidence" value="ECO:0007669"/>
    <property type="project" value="UniProtKB-UniRule"/>
</dbReference>
<feature type="active site" description="O-(5'-phospho-DNA)-tyrosine intermediate" evidence="6">
    <location>
        <position position="123"/>
    </location>
</feature>
<dbReference type="InterPro" id="IPR013760">
    <property type="entry name" value="Topo_IIA-like_dom_sf"/>
</dbReference>
<name>A0AA51BMA0_9BACT</name>
<evidence type="ECO:0000256" key="2">
    <source>
        <dbReference type="ARBA" id="ARBA00008263"/>
    </source>
</evidence>
<evidence type="ECO:0000256" key="6">
    <source>
        <dbReference type="PROSITE-ProRule" id="PRU01384"/>
    </source>
</evidence>
<dbReference type="Gene3D" id="1.10.268.10">
    <property type="entry name" value="Topoisomerase, domain 3"/>
    <property type="match status" value="1"/>
</dbReference>
<dbReference type="GO" id="GO:0003677">
    <property type="term" value="F:DNA binding"/>
    <property type="evidence" value="ECO:0007669"/>
    <property type="project" value="UniProtKB-UniRule"/>
</dbReference>
<dbReference type="Proteomes" id="UP001238843">
    <property type="component" value="Chromosome"/>
</dbReference>
<proteinExistence type="inferred from homology"/>
<comment type="similarity">
    <text evidence="2">Belongs to the type II topoisomerase GyrA/ParC subunit family.</text>
</comment>